<dbReference type="Pfam" id="PF21349">
    <property type="entry name" value="RUBY_RBDX"/>
    <property type="match status" value="1"/>
</dbReference>
<protein>
    <submittedName>
        <fullName evidence="4">Rubrerythrin</fullName>
    </submittedName>
</protein>
<dbReference type="InterPro" id="IPR009078">
    <property type="entry name" value="Ferritin-like_SF"/>
</dbReference>
<evidence type="ECO:0000256" key="1">
    <source>
        <dbReference type="ARBA" id="ARBA00022448"/>
    </source>
</evidence>
<dbReference type="SUPFAM" id="SSF57802">
    <property type="entry name" value="Rubredoxin-like"/>
    <property type="match status" value="1"/>
</dbReference>
<comment type="caution">
    <text evidence="4">The sequence shown here is derived from an EMBL/GenBank/DDBJ whole genome shotgun (WGS) entry which is preliminary data.</text>
</comment>
<feature type="domain" description="Ferritin-like diiron" evidence="3">
    <location>
        <begin position="1"/>
        <end position="141"/>
    </location>
</feature>
<evidence type="ECO:0000256" key="2">
    <source>
        <dbReference type="ARBA" id="ARBA00022982"/>
    </source>
</evidence>
<dbReference type="GO" id="GO:0046872">
    <property type="term" value="F:metal ion binding"/>
    <property type="evidence" value="ECO:0007669"/>
    <property type="project" value="InterPro"/>
</dbReference>
<dbReference type="Gene3D" id="2.20.28.10">
    <property type="match status" value="1"/>
</dbReference>
<dbReference type="InterPro" id="IPR012347">
    <property type="entry name" value="Ferritin-like"/>
</dbReference>
<keyword evidence="2" id="KW-0249">Electron transport</keyword>
<dbReference type="CDD" id="cd01041">
    <property type="entry name" value="Rubrerythrin"/>
    <property type="match status" value="1"/>
</dbReference>
<dbReference type="InterPro" id="IPR048574">
    <property type="entry name" value="RUBY_RBDX"/>
</dbReference>
<dbReference type="AlphaFoldDB" id="A0A2N8HAG9"/>
<evidence type="ECO:0000259" key="3">
    <source>
        <dbReference type="PROSITE" id="PS50905"/>
    </source>
</evidence>
<keyword evidence="1" id="KW-0813">Transport</keyword>
<evidence type="ECO:0000313" key="5">
    <source>
        <dbReference type="Proteomes" id="UP000236000"/>
    </source>
</evidence>
<reference evidence="4 5" key="1">
    <citation type="journal article" date="2017" name="BMC Genomics">
        <title>Genome sequencing of 39 Akkermansia muciniphila isolates reveals its population structure, genomic and functional diverisity, and global distribution in mammalian gut microbiotas.</title>
        <authorList>
            <person name="Guo X."/>
            <person name="Li S."/>
            <person name="Zhang J."/>
            <person name="Wu F."/>
            <person name="Li X."/>
            <person name="Wu D."/>
            <person name="Zhang M."/>
            <person name="Ou Z."/>
            <person name="Jie Z."/>
            <person name="Yan Q."/>
            <person name="Li P."/>
            <person name="Yi J."/>
            <person name="Peng Y."/>
        </authorList>
    </citation>
    <scope>NUCLEOTIDE SEQUENCE [LARGE SCALE GENOMIC DNA]</scope>
    <source>
        <strain evidence="4 5">GP24</strain>
    </source>
</reference>
<dbReference type="GO" id="GO:0016491">
    <property type="term" value="F:oxidoreductase activity"/>
    <property type="evidence" value="ECO:0007669"/>
    <property type="project" value="InterPro"/>
</dbReference>
<organism evidence="4 5">
    <name type="scientific">Akkermansia muciniphila</name>
    <dbReference type="NCBI Taxonomy" id="239935"/>
    <lineage>
        <taxon>Bacteria</taxon>
        <taxon>Pseudomonadati</taxon>
        <taxon>Verrucomicrobiota</taxon>
        <taxon>Verrucomicrobiia</taxon>
        <taxon>Verrucomicrobiales</taxon>
        <taxon>Akkermansiaceae</taxon>
        <taxon>Akkermansia</taxon>
    </lineage>
</organism>
<dbReference type="Gene3D" id="1.20.1260.10">
    <property type="match status" value="1"/>
</dbReference>
<dbReference type="PANTHER" id="PTHR33746">
    <property type="entry name" value="RUBRERYTHRIN"/>
    <property type="match status" value="1"/>
</dbReference>
<dbReference type="RefSeq" id="WP_102714849.1">
    <property type="nucleotide sequence ID" value="NZ_CABMLK010000002.1"/>
</dbReference>
<proteinExistence type="predicted"/>
<dbReference type="Proteomes" id="UP000236000">
    <property type="component" value="Unassembled WGS sequence"/>
</dbReference>
<dbReference type="EMBL" id="PJKA01000013">
    <property type="protein sequence ID" value="PNC16854.1"/>
    <property type="molecule type" value="Genomic_DNA"/>
</dbReference>
<dbReference type="InterPro" id="IPR009040">
    <property type="entry name" value="Ferritin-like_diiron"/>
</dbReference>
<name>A0A2N8HAG9_9BACT</name>
<dbReference type="InterPro" id="IPR052753">
    <property type="entry name" value="Rbr2/Nigerythrin"/>
</dbReference>
<evidence type="ECO:0000313" key="4">
    <source>
        <dbReference type="EMBL" id="PNC16854.1"/>
    </source>
</evidence>
<dbReference type="OrthoDB" id="9799749at2"/>
<dbReference type="PROSITE" id="PS50905">
    <property type="entry name" value="FERRITIN_LIKE"/>
    <property type="match status" value="1"/>
</dbReference>
<dbReference type="Pfam" id="PF02915">
    <property type="entry name" value="Rubrerythrin"/>
    <property type="match status" value="1"/>
</dbReference>
<dbReference type="SUPFAM" id="SSF47240">
    <property type="entry name" value="Ferritin-like"/>
    <property type="match status" value="1"/>
</dbReference>
<dbReference type="PANTHER" id="PTHR33746:SF4">
    <property type="entry name" value="RUBRERYTHRIN"/>
    <property type="match status" value="1"/>
</dbReference>
<dbReference type="InterPro" id="IPR003251">
    <property type="entry name" value="Rr_diiron-bd_dom"/>
</dbReference>
<gene>
    <name evidence="4" type="ORF">CXU22_09350</name>
</gene>
<accession>A0A2N8HAG9</accession>
<sequence length="182" mass="19483">MTKTIENLKAAITGESTASATYAAYAAKAGQEGQPLIQRLFEAASKAESVHAANHNKVLEKLGAAMDPIDIQIHVGTTAENLKAAIAGETHEFESMYPEFIAVAEEEGQKAAVRSFTWATEAEKEHADFYAAALKALENGDTSALPRQYWICLVCGDTFKSLEGVEACPLCGTKAEKFLVIG</sequence>